<reference evidence="2" key="2">
    <citation type="journal article" date="2015" name="Data Brief">
        <title>Shoot transcriptome of the giant reed, Arundo donax.</title>
        <authorList>
            <person name="Barrero R.A."/>
            <person name="Guerrero F.D."/>
            <person name="Moolhuijzen P."/>
            <person name="Goolsby J.A."/>
            <person name="Tidwell J."/>
            <person name="Bellgard S.E."/>
            <person name="Bellgard M.I."/>
        </authorList>
    </citation>
    <scope>NUCLEOTIDE SEQUENCE</scope>
    <source>
        <tissue evidence="2">Shoot tissue taken approximately 20 cm above the soil surface</tissue>
    </source>
</reference>
<reference evidence="2" key="1">
    <citation type="submission" date="2014-09" db="EMBL/GenBank/DDBJ databases">
        <authorList>
            <person name="Magalhaes I.L.F."/>
            <person name="Oliveira U."/>
            <person name="Santos F.R."/>
            <person name="Vidigal T.H.D.A."/>
            <person name="Brescovit A.D."/>
            <person name="Santos A.J."/>
        </authorList>
    </citation>
    <scope>NUCLEOTIDE SEQUENCE</scope>
    <source>
        <tissue evidence="2">Shoot tissue taken approximately 20 cm above the soil surface</tissue>
    </source>
</reference>
<feature type="region of interest" description="Disordered" evidence="1">
    <location>
        <begin position="1"/>
        <end position="58"/>
    </location>
</feature>
<sequence>MRPRFIGHGDAGGGNEALSGPLPPAPPLALLLGTEPTPAPSLARRLRTGAPPLPDPPGRGGAPLSFLVLLSAAAAAKRAVSSASASAGSGLLS</sequence>
<dbReference type="AlphaFoldDB" id="A0A0A9CW80"/>
<name>A0A0A9CW80_ARUDO</name>
<evidence type="ECO:0000256" key="1">
    <source>
        <dbReference type="SAM" id="MobiDB-lite"/>
    </source>
</evidence>
<dbReference type="EMBL" id="GBRH01217311">
    <property type="protein sequence ID" value="JAD80584.1"/>
    <property type="molecule type" value="Transcribed_RNA"/>
</dbReference>
<protein>
    <submittedName>
        <fullName evidence="2">Uncharacterized protein</fullName>
    </submittedName>
</protein>
<evidence type="ECO:0000313" key="2">
    <source>
        <dbReference type="EMBL" id="JAD80584.1"/>
    </source>
</evidence>
<accession>A0A0A9CW80</accession>
<organism evidence="2">
    <name type="scientific">Arundo donax</name>
    <name type="common">Giant reed</name>
    <name type="synonym">Donax arundinaceus</name>
    <dbReference type="NCBI Taxonomy" id="35708"/>
    <lineage>
        <taxon>Eukaryota</taxon>
        <taxon>Viridiplantae</taxon>
        <taxon>Streptophyta</taxon>
        <taxon>Embryophyta</taxon>
        <taxon>Tracheophyta</taxon>
        <taxon>Spermatophyta</taxon>
        <taxon>Magnoliopsida</taxon>
        <taxon>Liliopsida</taxon>
        <taxon>Poales</taxon>
        <taxon>Poaceae</taxon>
        <taxon>PACMAD clade</taxon>
        <taxon>Arundinoideae</taxon>
        <taxon>Arundineae</taxon>
        <taxon>Arundo</taxon>
    </lineage>
</organism>
<proteinExistence type="predicted"/>